<keyword evidence="3" id="KW-1185">Reference proteome</keyword>
<comment type="caution">
    <text evidence="2">The sequence shown here is derived from an EMBL/GenBank/DDBJ whole genome shotgun (WGS) entry which is preliminary data.</text>
</comment>
<accession>A0AAD9IC54</accession>
<feature type="compositionally biased region" description="Acidic residues" evidence="1">
    <location>
        <begin position="883"/>
        <end position="892"/>
    </location>
</feature>
<sequence>MRHPTPNLNTRSGACKGNIAALETSAERLSMTSSIEEAIRREHDELKRSDSRRSSLLRARVGSDSSASSMTGQGASTPLLTPSRQRSIIGTNTAARSGGYSPAAYVMSPAHSMSEASVRLRSASKTSSVGLPSPLVSRKRGSTNATADMDMATADMGAHADVSPISTPSASWRNLRQGSVRSVRSTVSSSTVSSAVSPVSAQLSLAEIAEFEPTALTQTALDEADRLTAHGEQQEVDAAIRAKAHQHVDPEFLEAGHVGPSPSQTSHVHVLSAAGMDYFHPPSPTLQIHDPEKSVHQTAKQGEEERHRPTVAEFEHVFTDFDGSHCDPDDSKHIHMADGAEGLLVEERAVSRADEQTGTTEMNSLLEPAPRPRPNIPVSRLQSHLDPTTGQQMLYYPAPVPTRLNLPAKLSKGPRNSHGNGHASVVAQRQSHAPVHESWLPDSLVGLSEFTGSPFMTGAVPGQPNQEDPGHSSSSSTSSTRVTQTSELRRPAKMKGEQRHTRDLAAFQHLPAPLRASDFYHLPLVDQPGVQMQDGSATRTLDSILDASAAAPVGAFTDHVFAGKLGPEVYGPSMKRKNVDTDTAEQPEPRPQTGPKKLVKRNSVELLGSASAQNARKRANFLSLLGRKVAVDGDDDGGRGMPIAATENSGVRQALDSGDEEDDAALGESEPEEREEDSESEQDGEEAHFAGTPTTLLSELELRKQRQKMRTRPVHPAHSNGLHSTLLELDAVHEQQQRDRKGKRITLAWEHPDANADQAESDDEEVPLAMLMAAKARASRGEVHCGSAINLNAAWDEVNRPPGLMERREWEDNEPLSKRRDRLQGRDADPRLKNLATLQARLSTLHLANPKSLGPAVFNARSQSSLTLPLHRGTNLGTSTLEAGDEEPEVEGETLAARKQRLAAKNPLPRARPVSGAFSSELLRQFPAPAGHEQASGTSHGAGQTAAENPVPEDDETLDQRRRRLQVDREARERELRPPAAKTGAPQPSGRTLASLSPDTAVPDAARRLTKRLSMADILRAHPLDPPPPPGAVDPRAHRGVWNHGSSGAASGMGAMRMADAGTGYGVQYGAVTNPALCGGGYAGPFHLPMGAAGMTMNTGRAGFAMPGPVVPPGHLDTVEMWRQNVHP</sequence>
<protein>
    <submittedName>
        <fullName evidence="2">Uncharacterized protein</fullName>
    </submittedName>
</protein>
<feature type="region of interest" description="Disordered" evidence="1">
    <location>
        <begin position="40"/>
        <end position="86"/>
    </location>
</feature>
<dbReference type="EMBL" id="JAQQPM010000008">
    <property type="protein sequence ID" value="KAK2074182.1"/>
    <property type="molecule type" value="Genomic_DNA"/>
</dbReference>
<feature type="region of interest" description="Disordered" evidence="1">
    <location>
        <begin position="411"/>
        <end position="431"/>
    </location>
</feature>
<proteinExistence type="predicted"/>
<gene>
    <name evidence="2" type="ORF">P8C59_008407</name>
</gene>
<reference evidence="2" key="1">
    <citation type="journal article" date="2023" name="Mol. Plant Microbe Interact.">
        <title>Elucidating the Obligate Nature and Biological Capacity of an Invasive Fungal Corn Pathogen.</title>
        <authorList>
            <person name="MacCready J.S."/>
            <person name="Roggenkamp E.M."/>
            <person name="Gdanetz K."/>
            <person name="Chilvers M.I."/>
        </authorList>
    </citation>
    <scope>NUCLEOTIDE SEQUENCE</scope>
    <source>
        <strain evidence="2">PM02</strain>
    </source>
</reference>
<feature type="compositionally biased region" description="Basic and acidic residues" evidence="1">
    <location>
        <begin position="487"/>
        <end position="500"/>
    </location>
</feature>
<feature type="compositionally biased region" description="Basic and acidic residues" evidence="1">
    <location>
        <begin position="965"/>
        <end position="977"/>
    </location>
</feature>
<feature type="region of interest" description="Disordered" evidence="1">
    <location>
        <begin position="806"/>
        <end position="828"/>
    </location>
</feature>
<feature type="region of interest" description="Disordered" evidence="1">
    <location>
        <begin position="121"/>
        <end position="142"/>
    </location>
</feature>
<dbReference type="Proteomes" id="UP001217918">
    <property type="component" value="Unassembled WGS sequence"/>
</dbReference>
<feature type="compositionally biased region" description="Low complexity" evidence="1">
    <location>
        <begin position="54"/>
        <end position="63"/>
    </location>
</feature>
<feature type="region of interest" description="Disordered" evidence="1">
    <location>
        <begin position="869"/>
        <end position="894"/>
    </location>
</feature>
<feature type="compositionally biased region" description="Low complexity" evidence="1">
    <location>
        <begin position="472"/>
        <end position="486"/>
    </location>
</feature>
<feature type="compositionally biased region" description="Acidic residues" evidence="1">
    <location>
        <begin position="657"/>
        <end position="684"/>
    </location>
</feature>
<feature type="compositionally biased region" description="Polar residues" evidence="1">
    <location>
        <begin position="989"/>
        <end position="998"/>
    </location>
</feature>
<feature type="compositionally biased region" description="Basic and acidic residues" evidence="1">
    <location>
        <begin position="289"/>
        <end position="309"/>
    </location>
</feature>
<feature type="region of interest" description="Disordered" evidence="1">
    <location>
        <begin position="632"/>
        <end position="697"/>
    </location>
</feature>
<feature type="region of interest" description="Disordered" evidence="1">
    <location>
        <begin position="352"/>
        <end position="374"/>
    </location>
</feature>
<feature type="region of interest" description="Disordered" evidence="1">
    <location>
        <begin position="572"/>
        <end position="600"/>
    </location>
</feature>
<organism evidence="2 3">
    <name type="scientific">Phyllachora maydis</name>
    <dbReference type="NCBI Taxonomy" id="1825666"/>
    <lineage>
        <taxon>Eukaryota</taxon>
        <taxon>Fungi</taxon>
        <taxon>Dikarya</taxon>
        <taxon>Ascomycota</taxon>
        <taxon>Pezizomycotina</taxon>
        <taxon>Sordariomycetes</taxon>
        <taxon>Sordariomycetidae</taxon>
        <taxon>Phyllachorales</taxon>
        <taxon>Phyllachoraceae</taxon>
        <taxon>Phyllachora</taxon>
    </lineage>
</organism>
<feature type="region of interest" description="Disordered" evidence="1">
    <location>
        <begin position="929"/>
        <end position="1002"/>
    </location>
</feature>
<feature type="compositionally biased region" description="Basic and acidic residues" evidence="1">
    <location>
        <begin position="40"/>
        <end position="53"/>
    </location>
</feature>
<dbReference type="AlphaFoldDB" id="A0AAD9IC54"/>
<evidence type="ECO:0000313" key="2">
    <source>
        <dbReference type="EMBL" id="KAK2074182.1"/>
    </source>
</evidence>
<name>A0AAD9IC54_9PEZI</name>
<feature type="compositionally biased region" description="Polar residues" evidence="1">
    <location>
        <begin position="64"/>
        <end position="86"/>
    </location>
</feature>
<feature type="region of interest" description="Disordered" evidence="1">
    <location>
        <begin position="455"/>
        <end position="500"/>
    </location>
</feature>
<feature type="region of interest" description="Disordered" evidence="1">
    <location>
        <begin position="280"/>
        <end position="309"/>
    </location>
</feature>
<evidence type="ECO:0000313" key="3">
    <source>
        <dbReference type="Proteomes" id="UP001217918"/>
    </source>
</evidence>
<evidence type="ECO:0000256" key="1">
    <source>
        <dbReference type="SAM" id="MobiDB-lite"/>
    </source>
</evidence>